<evidence type="ECO:0000313" key="3">
    <source>
        <dbReference type="Proteomes" id="UP000001176"/>
    </source>
</evidence>
<sequence>MFHESGLTSAARSLGRNDVGLPRRCASDGGRHVCPPPGRPRPENRRNGVRWQPRAPAGTVHGWKAHVIPIGERAGTADSERGIIRPALKGCACAGSRGLSHRTTQPCP</sequence>
<feature type="compositionally biased region" description="Polar residues" evidence="1">
    <location>
        <begin position="1"/>
        <end position="11"/>
    </location>
</feature>
<dbReference type="Proteomes" id="UP000001176">
    <property type="component" value="Chromosome"/>
</dbReference>
<name>A9HQJ0_GLUDA</name>
<dbReference type="AlphaFoldDB" id="A9HQJ0"/>
<evidence type="ECO:0000313" key="2">
    <source>
        <dbReference type="EMBL" id="CAP56750.1"/>
    </source>
</evidence>
<protein>
    <submittedName>
        <fullName evidence="2">Uncharacterized protein</fullName>
    </submittedName>
</protein>
<keyword evidence="3" id="KW-1185">Reference proteome</keyword>
<dbReference type="EMBL" id="AM889285">
    <property type="protein sequence ID" value="CAP56750.1"/>
    <property type="molecule type" value="Genomic_DNA"/>
</dbReference>
<gene>
    <name evidence="2" type="ordered locus">GDI2807</name>
</gene>
<accession>A9HQJ0</accession>
<evidence type="ECO:0000256" key="1">
    <source>
        <dbReference type="SAM" id="MobiDB-lite"/>
    </source>
</evidence>
<feature type="region of interest" description="Disordered" evidence="1">
    <location>
        <begin position="1"/>
        <end position="58"/>
    </location>
</feature>
<organism evidence="2 3">
    <name type="scientific">Gluconacetobacter diazotrophicus (strain ATCC 49037 / DSM 5601 / CCUG 37298 / CIP 103539 / LMG 7603 / PAl5)</name>
    <dbReference type="NCBI Taxonomy" id="272568"/>
    <lineage>
        <taxon>Bacteria</taxon>
        <taxon>Pseudomonadati</taxon>
        <taxon>Pseudomonadota</taxon>
        <taxon>Alphaproteobacteria</taxon>
        <taxon>Acetobacterales</taxon>
        <taxon>Acetobacteraceae</taxon>
        <taxon>Gluconacetobacter</taxon>
    </lineage>
</organism>
<dbReference type="KEGG" id="gdi:GDI2807"/>
<reference evidence="2 3" key="1">
    <citation type="journal article" date="2009" name="BMC Genomics">
        <title>Complete genome sequence of the sugarcane nitrogen-fixing endophyte Gluconacetobacter diazotrophicus Pal5.</title>
        <authorList>
            <person name="Bertalan M."/>
            <person name="Albano R."/>
            <person name="Padua V."/>
            <person name="Rouws L."/>
            <person name="Rojas C."/>
            <person name="Hemerly A."/>
            <person name="Teixeira K."/>
            <person name="Schwab S."/>
            <person name="Araujo J."/>
            <person name="Oliveira A."/>
            <person name="Franca L."/>
            <person name="Magalhaes V."/>
            <person name="Alqueres S."/>
            <person name="Cardoso A."/>
            <person name="Almeida W."/>
            <person name="Loureiro M.M."/>
            <person name="Nogueira E."/>
            <person name="Cidade D."/>
            <person name="Oliveira D."/>
            <person name="Simao T."/>
            <person name="Macedo J."/>
            <person name="Valadao A."/>
            <person name="Dreschsel M."/>
            <person name="Freitas F."/>
            <person name="Vidal M."/>
            <person name="Guedes H."/>
            <person name="Rodrigues E."/>
            <person name="Meneses C."/>
            <person name="Brioso P."/>
            <person name="Pozzer L."/>
            <person name="Figueiredo D."/>
            <person name="Montano H."/>
            <person name="Junior J."/>
            <person name="Filho G."/>
            <person name="Flores V."/>
            <person name="Ferreira B."/>
            <person name="Branco A."/>
            <person name="Gonzalez P."/>
            <person name="Guillobel H."/>
            <person name="Lemos M."/>
            <person name="Seibel L."/>
            <person name="Macedo J."/>
            <person name="Alves-Ferreira M."/>
            <person name="Sachetto-Martins G."/>
            <person name="Coelho A."/>
            <person name="Santos E."/>
            <person name="Amaral G."/>
            <person name="Neves A."/>
            <person name="Pacheco A.B."/>
            <person name="Carvalho D."/>
            <person name="Lery L."/>
            <person name="Bisch P."/>
            <person name="Rossle S.C."/>
            <person name="Urmenyi T."/>
            <person name="Kruger W.V."/>
            <person name="Martins O."/>
            <person name="Baldani J.I."/>
            <person name="Ferreira P.C."/>
        </authorList>
    </citation>
    <scope>NUCLEOTIDE SEQUENCE [LARGE SCALE GENOMIC DNA]</scope>
    <source>
        <strain evidence="3">ATCC 49037 / DSM 5601 / CCUG 37298 / CIP 103539 / LMG 7603 / PAl5</strain>
    </source>
</reference>
<proteinExistence type="predicted"/>